<dbReference type="GO" id="GO:0016887">
    <property type="term" value="F:ATP hydrolysis activity"/>
    <property type="evidence" value="ECO:0007669"/>
    <property type="project" value="InterPro"/>
</dbReference>
<dbReference type="PIRSF" id="PIRSF034888">
    <property type="entry name" value="P-loop_UCP034888"/>
    <property type="match status" value="1"/>
</dbReference>
<dbReference type="Gene3D" id="3.40.50.300">
    <property type="entry name" value="P-loop containing nucleotide triphosphate hydrolases"/>
    <property type="match status" value="2"/>
</dbReference>
<dbReference type="AlphaFoldDB" id="A0A542DZC9"/>
<dbReference type="RefSeq" id="WP_141847962.1">
    <property type="nucleotide sequence ID" value="NZ_BAAAPR010000004.1"/>
</dbReference>
<dbReference type="EMBL" id="VFMN01000001">
    <property type="protein sequence ID" value="TQJ08445.1"/>
    <property type="molecule type" value="Genomic_DNA"/>
</dbReference>
<dbReference type="PANTHER" id="PTHR43581:SF2">
    <property type="entry name" value="EXCINUCLEASE ATPASE SUBUNIT"/>
    <property type="match status" value="1"/>
</dbReference>
<name>A0A542DZC9_9MICO</name>
<gene>
    <name evidence="3" type="ORF">FB458_1534</name>
</gene>
<evidence type="ECO:0000259" key="2">
    <source>
        <dbReference type="Pfam" id="PF13304"/>
    </source>
</evidence>
<proteinExistence type="predicted"/>
<dbReference type="InterPro" id="IPR003959">
    <property type="entry name" value="ATPase_AAA_core"/>
</dbReference>
<reference evidence="3 4" key="1">
    <citation type="submission" date="2019-06" db="EMBL/GenBank/DDBJ databases">
        <title>Sequencing the genomes of 1000 actinobacteria strains.</title>
        <authorList>
            <person name="Klenk H.-P."/>
        </authorList>
    </citation>
    <scope>NUCLEOTIDE SEQUENCE [LARGE SCALE GENOMIC DNA]</scope>
    <source>
        <strain evidence="3 4">DSM 18607</strain>
    </source>
</reference>
<evidence type="ECO:0000313" key="3">
    <source>
        <dbReference type="EMBL" id="TQJ08445.1"/>
    </source>
</evidence>
<dbReference type="InterPro" id="IPR014592">
    <property type="entry name" value="P-loop_UCP034888"/>
</dbReference>
<dbReference type="Pfam" id="PF13304">
    <property type="entry name" value="AAA_21"/>
    <property type="match status" value="1"/>
</dbReference>
<comment type="caution">
    <text evidence="3">The sequence shown here is derived from an EMBL/GenBank/DDBJ whole genome shotgun (WGS) entry which is preliminary data.</text>
</comment>
<evidence type="ECO:0000313" key="4">
    <source>
        <dbReference type="Proteomes" id="UP000317893"/>
    </source>
</evidence>
<evidence type="ECO:0000259" key="1">
    <source>
        <dbReference type="Pfam" id="PF12476"/>
    </source>
</evidence>
<dbReference type="PANTHER" id="PTHR43581">
    <property type="entry name" value="ATP/GTP PHOSPHATASE"/>
    <property type="match status" value="1"/>
</dbReference>
<dbReference type="GO" id="GO:0005524">
    <property type="term" value="F:ATP binding"/>
    <property type="evidence" value="ECO:0007669"/>
    <property type="project" value="InterPro"/>
</dbReference>
<dbReference type="Proteomes" id="UP000317893">
    <property type="component" value="Unassembled WGS sequence"/>
</dbReference>
<feature type="domain" description="ATPase AAA-type core" evidence="2">
    <location>
        <begin position="203"/>
        <end position="294"/>
    </location>
</feature>
<feature type="domain" description="DUF3696" evidence="1">
    <location>
        <begin position="325"/>
        <end position="351"/>
    </location>
</feature>
<dbReference type="Pfam" id="PF12476">
    <property type="entry name" value="DUF3696"/>
    <property type="match status" value="1"/>
</dbReference>
<keyword evidence="4" id="KW-1185">Reference proteome</keyword>
<dbReference type="InterPro" id="IPR022532">
    <property type="entry name" value="DUF3696"/>
</dbReference>
<accession>A0A542DZC9</accession>
<dbReference type="InterPro" id="IPR051396">
    <property type="entry name" value="Bact_Antivir_Def_Nuclease"/>
</dbReference>
<dbReference type="OrthoDB" id="3237462at2"/>
<protein>
    <submittedName>
        <fullName evidence="3">Putative ATPase</fullName>
    </submittedName>
</protein>
<dbReference type="SUPFAM" id="SSF52540">
    <property type="entry name" value="P-loop containing nucleoside triphosphate hydrolases"/>
    <property type="match status" value="1"/>
</dbReference>
<sequence length="357" mass="38128">MIKSLELVAFKKFAHFQMPMRSLTVLTGLNGSGKSTITQSLLLAHQASLSKAPTVPLTAEPGLDLGEEEDVLHEAATSDHVEINISDGFDHRWTFQVGAGRELPHLYVLNRPAVPPAPFGSSALTYLSAERLGPRTSHQTVAVEDARTAVGEDGRFVAHALAVNAQMQVSAARRHESAGNVITLPAQTEAWLSSVVGPTQIETALVPRTRVVTMHVRPRGSGRWLLPTNTGFGISYTLPVIVAGLLAPKNGLLIVDAPEAHLHASAQASIGAFLATIAGSGVQVVVETHSEHVLNGIRRAVAINKVLPSAEVGLVFFGAEGASFPTMDDQGRLDHWPPLFFDQLDTDLGELTRARRG</sequence>
<organism evidence="3 4">
    <name type="scientific">Lapillicoccus jejuensis</name>
    <dbReference type="NCBI Taxonomy" id="402171"/>
    <lineage>
        <taxon>Bacteria</taxon>
        <taxon>Bacillati</taxon>
        <taxon>Actinomycetota</taxon>
        <taxon>Actinomycetes</taxon>
        <taxon>Micrococcales</taxon>
        <taxon>Intrasporangiaceae</taxon>
        <taxon>Lapillicoccus</taxon>
    </lineage>
</organism>
<dbReference type="InterPro" id="IPR027417">
    <property type="entry name" value="P-loop_NTPase"/>
</dbReference>